<keyword evidence="5" id="KW-1185">Reference proteome</keyword>
<evidence type="ECO:0000259" key="3">
    <source>
        <dbReference type="PROSITE" id="PS50067"/>
    </source>
</evidence>
<dbReference type="Gene3D" id="3.40.850.10">
    <property type="entry name" value="Kinesin motor domain"/>
    <property type="match status" value="1"/>
</dbReference>
<dbReference type="GO" id="GO:0007018">
    <property type="term" value="P:microtubule-based movement"/>
    <property type="evidence" value="ECO:0007669"/>
    <property type="project" value="InterPro"/>
</dbReference>
<feature type="binding site" evidence="2">
    <location>
        <begin position="110"/>
        <end position="117"/>
    </location>
    <ligand>
        <name>ATP</name>
        <dbReference type="ChEBI" id="CHEBI:30616"/>
    </ligand>
</feature>
<protein>
    <submittedName>
        <fullName evidence="4">ATP binding microtubule motor family protein</fullName>
    </submittedName>
</protein>
<dbReference type="GO" id="GO:0005875">
    <property type="term" value="C:microtubule associated complex"/>
    <property type="evidence" value="ECO:0007669"/>
    <property type="project" value="TreeGrafter"/>
</dbReference>
<dbReference type="GO" id="GO:0005524">
    <property type="term" value="F:ATP binding"/>
    <property type="evidence" value="ECO:0007669"/>
    <property type="project" value="UniProtKB-UniRule"/>
</dbReference>
<proteinExistence type="inferred from homology"/>
<dbReference type="OrthoDB" id="3176171at2759"/>
<dbReference type="SMART" id="SM00129">
    <property type="entry name" value="KISc"/>
    <property type="match status" value="1"/>
</dbReference>
<reference evidence="4 5" key="1">
    <citation type="submission" date="2019-07" db="EMBL/GenBank/DDBJ databases">
        <title>De Novo Assembly of kiwifruit Actinidia rufa.</title>
        <authorList>
            <person name="Sugita-Konishi S."/>
            <person name="Sato K."/>
            <person name="Mori E."/>
            <person name="Abe Y."/>
            <person name="Kisaki G."/>
            <person name="Hamano K."/>
            <person name="Suezawa K."/>
            <person name="Otani M."/>
            <person name="Fukuda T."/>
            <person name="Manabe T."/>
            <person name="Gomi K."/>
            <person name="Tabuchi M."/>
            <person name="Akimitsu K."/>
            <person name="Kataoka I."/>
        </authorList>
    </citation>
    <scope>NUCLEOTIDE SEQUENCE [LARGE SCALE GENOMIC DNA]</scope>
    <source>
        <strain evidence="5">cv. Fuchu</strain>
    </source>
</reference>
<dbReference type="PANTHER" id="PTHR47969">
    <property type="entry name" value="CHROMOSOME-ASSOCIATED KINESIN KIF4A-RELATED"/>
    <property type="match status" value="1"/>
</dbReference>
<gene>
    <name evidence="4" type="ORF">Acr_03g0009590</name>
</gene>
<feature type="domain" description="Kinesin motor" evidence="3">
    <location>
        <begin position="17"/>
        <end position="343"/>
    </location>
</feature>
<keyword evidence="1 2" id="KW-0505">Motor protein</keyword>
<dbReference type="GO" id="GO:0007052">
    <property type="term" value="P:mitotic spindle organization"/>
    <property type="evidence" value="ECO:0007669"/>
    <property type="project" value="TreeGrafter"/>
</dbReference>
<sequence length="637" mass="70641">MASSHIKATPCSNLSQKVRIVAKIRGFTDQESKFLNGDSAPWISVHKRKGDDGSSEKVTIAFENQSTRDAYEMDYCYEQNEDNGLVFSREIKPLISKVFDGQNVTIIAYGARGSGKTYTIQGTKEKPGLAALAIAEVFSMVKDNEKSVAISFYEVFQDHVYDLLDPMHPEVQVLEDAQGKIKLKGLSQASYLAFVKSISEFHKLYFNECSLHEAKMPFELPRKSHKGVIVHILCNNESSNTKLLGKINFVDLAGYEDARRKSFEGLNLVESSRFNKSLYALLNVIYAINANETHVPYRESKLTRMLQNSFGGANHVLMLTCLNPLFCQDTICTTSLASRSCQGTNRFFTSSMKKSKASAKRVALSSLPKGKLGSVSTTAKKPTSSRAHFSEKNISHLIKGRKLFDEGNNLSSSMQTKSRSNIASVMQTRFLSDIGSAIVPYLQEEENSISDDVSASLPKSEEKPISYAFSAMLPITEETSLVNAVEDTKPIEEKDVSLYSESNQSEVTSAIDGTMKALTYLEDGYNKGKENKSLPMNEGESPPLSARLRELSNNLKSLYTSTPLHIKIPQETHTSFDNLVVSTDIVEPKTPVNEQNLIVKDMWEVVNCPSGAFSAHNSGFKHSLVQDYLKFLNSASK</sequence>
<comment type="similarity">
    <text evidence="2">Belongs to the TRAFAC class myosin-kinesin ATPase superfamily. Kinesin family.</text>
</comment>
<comment type="caution">
    <text evidence="4">The sequence shown here is derived from an EMBL/GenBank/DDBJ whole genome shotgun (WGS) entry which is preliminary data.</text>
</comment>
<dbReference type="GO" id="GO:0051231">
    <property type="term" value="P:spindle elongation"/>
    <property type="evidence" value="ECO:0007669"/>
    <property type="project" value="TreeGrafter"/>
</dbReference>
<accession>A0A7J0ECM0</accession>
<evidence type="ECO:0000313" key="5">
    <source>
        <dbReference type="Proteomes" id="UP000585474"/>
    </source>
</evidence>
<evidence type="ECO:0000256" key="2">
    <source>
        <dbReference type="PROSITE-ProRule" id="PRU00283"/>
    </source>
</evidence>
<evidence type="ECO:0000313" key="4">
    <source>
        <dbReference type="EMBL" id="GFY84185.1"/>
    </source>
</evidence>
<evidence type="ECO:0000256" key="1">
    <source>
        <dbReference type="ARBA" id="ARBA00023175"/>
    </source>
</evidence>
<dbReference type="SUPFAM" id="SSF52540">
    <property type="entry name" value="P-loop containing nucleoside triphosphate hydrolases"/>
    <property type="match status" value="1"/>
</dbReference>
<dbReference type="InterPro" id="IPR027640">
    <property type="entry name" value="Kinesin-like_fam"/>
</dbReference>
<name>A0A7J0ECM0_9ERIC</name>
<dbReference type="EMBL" id="BJWL01000003">
    <property type="protein sequence ID" value="GFY84185.1"/>
    <property type="molecule type" value="Genomic_DNA"/>
</dbReference>
<dbReference type="InterPro" id="IPR027417">
    <property type="entry name" value="P-loop_NTPase"/>
</dbReference>
<dbReference type="GO" id="GO:0003777">
    <property type="term" value="F:microtubule motor activity"/>
    <property type="evidence" value="ECO:0007669"/>
    <property type="project" value="InterPro"/>
</dbReference>
<organism evidence="4 5">
    <name type="scientific">Actinidia rufa</name>
    <dbReference type="NCBI Taxonomy" id="165716"/>
    <lineage>
        <taxon>Eukaryota</taxon>
        <taxon>Viridiplantae</taxon>
        <taxon>Streptophyta</taxon>
        <taxon>Embryophyta</taxon>
        <taxon>Tracheophyta</taxon>
        <taxon>Spermatophyta</taxon>
        <taxon>Magnoliopsida</taxon>
        <taxon>eudicotyledons</taxon>
        <taxon>Gunneridae</taxon>
        <taxon>Pentapetalae</taxon>
        <taxon>asterids</taxon>
        <taxon>Ericales</taxon>
        <taxon>Actinidiaceae</taxon>
        <taxon>Actinidia</taxon>
    </lineage>
</organism>
<keyword evidence="2" id="KW-0547">Nucleotide-binding</keyword>
<dbReference type="Pfam" id="PF00225">
    <property type="entry name" value="Kinesin"/>
    <property type="match status" value="1"/>
</dbReference>
<dbReference type="InterPro" id="IPR001752">
    <property type="entry name" value="Kinesin_motor_dom"/>
</dbReference>
<dbReference type="PROSITE" id="PS50067">
    <property type="entry name" value="KINESIN_MOTOR_2"/>
    <property type="match status" value="1"/>
</dbReference>
<dbReference type="PRINTS" id="PR00380">
    <property type="entry name" value="KINESINHEAVY"/>
</dbReference>
<dbReference type="Proteomes" id="UP000585474">
    <property type="component" value="Unassembled WGS sequence"/>
</dbReference>
<dbReference type="PANTHER" id="PTHR47969:SF9">
    <property type="entry name" value="KINESIN-LIKE PROTEIN"/>
    <property type="match status" value="1"/>
</dbReference>
<keyword evidence="2" id="KW-0067">ATP-binding</keyword>
<dbReference type="AlphaFoldDB" id="A0A7J0ECM0"/>
<dbReference type="InterPro" id="IPR036961">
    <property type="entry name" value="Kinesin_motor_dom_sf"/>
</dbReference>
<dbReference type="GO" id="GO:0008017">
    <property type="term" value="F:microtubule binding"/>
    <property type="evidence" value="ECO:0007669"/>
    <property type="project" value="InterPro"/>
</dbReference>